<comment type="cofactor">
    <cofactor evidence="1">
        <name>Mg(2+)</name>
        <dbReference type="ChEBI" id="CHEBI:18420"/>
    </cofactor>
</comment>
<dbReference type="SMART" id="SM00332">
    <property type="entry name" value="PP2Cc"/>
    <property type="match status" value="1"/>
</dbReference>
<dbReference type="GO" id="GO:0009507">
    <property type="term" value="C:chloroplast"/>
    <property type="evidence" value="ECO:0007669"/>
    <property type="project" value="TreeGrafter"/>
</dbReference>
<evidence type="ECO:0000259" key="2">
    <source>
        <dbReference type="PROSITE" id="PS51746"/>
    </source>
</evidence>
<keyword evidence="1" id="KW-0479">Metal-binding</keyword>
<dbReference type="InterPro" id="IPR039123">
    <property type="entry name" value="PPTC7"/>
</dbReference>
<dbReference type="GO" id="GO:0046872">
    <property type="term" value="F:metal ion binding"/>
    <property type="evidence" value="ECO:0007669"/>
    <property type="project" value="UniProtKB-UniRule"/>
</dbReference>
<dbReference type="EMBL" id="OIVN01000868">
    <property type="protein sequence ID" value="SPC86656.1"/>
    <property type="molecule type" value="Genomic_DNA"/>
</dbReference>
<dbReference type="InterPro" id="IPR001932">
    <property type="entry name" value="PPM-type_phosphatase-like_dom"/>
</dbReference>
<dbReference type="GO" id="GO:0004722">
    <property type="term" value="F:protein serine/threonine phosphatase activity"/>
    <property type="evidence" value="ECO:0007669"/>
    <property type="project" value="UniProtKB-EC"/>
</dbReference>
<evidence type="ECO:0000313" key="4">
    <source>
        <dbReference type="EMBL" id="SPD25928.1"/>
    </source>
</evidence>
<dbReference type="PROSITE" id="PS51746">
    <property type="entry name" value="PPM_2"/>
    <property type="match status" value="1"/>
</dbReference>
<proteinExistence type="inferred from homology"/>
<accession>A0A2N9IN69</accession>
<name>A0A2N9IN69_FAGSY</name>
<comment type="catalytic activity">
    <reaction evidence="1">
        <text>O-phospho-L-seryl-[protein] + H2O = L-seryl-[protein] + phosphate</text>
        <dbReference type="Rhea" id="RHEA:20629"/>
        <dbReference type="Rhea" id="RHEA-COMP:9863"/>
        <dbReference type="Rhea" id="RHEA-COMP:11604"/>
        <dbReference type="ChEBI" id="CHEBI:15377"/>
        <dbReference type="ChEBI" id="CHEBI:29999"/>
        <dbReference type="ChEBI" id="CHEBI:43474"/>
        <dbReference type="ChEBI" id="CHEBI:83421"/>
        <dbReference type="EC" id="3.1.3.16"/>
    </reaction>
</comment>
<dbReference type="AlphaFoldDB" id="A0A2N9IN69"/>
<gene>
    <name evidence="3" type="ORF">FSB_LOCUS14538</name>
    <name evidence="4" type="ORF">FSB_LOCUS53810</name>
</gene>
<comment type="similarity">
    <text evidence="1">Belongs to the PP2C family.</text>
</comment>
<dbReference type="PANTHER" id="PTHR12320:SF60">
    <property type="entry name" value="PROTEIN PHOSPHATASE 2C 26-RELATED"/>
    <property type="match status" value="1"/>
</dbReference>
<comment type="catalytic activity">
    <reaction evidence="1">
        <text>O-phospho-L-threonyl-[protein] + H2O = L-threonyl-[protein] + phosphate</text>
        <dbReference type="Rhea" id="RHEA:47004"/>
        <dbReference type="Rhea" id="RHEA-COMP:11060"/>
        <dbReference type="Rhea" id="RHEA-COMP:11605"/>
        <dbReference type="ChEBI" id="CHEBI:15377"/>
        <dbReference type="ChEBI" id="CHEBI:30013"/>
        <dbReference type="ChEBI" id="CHEBI:43474"/>
        <dbReference type="ChEBI" id="CHEBI:61977"/>
        <dbReference type="EC" id="3.1.3.16"/>
    </reaction>
</comment>
<dbReference type="EC" id="3.1.3.16" evidence="1"/>
<evidence type="ECO:0000313" key="3">
    <source>
        <dbReference type="EMBL" id="SPC86656.1"/>
    </source>
</evidence>
<sequence length="298" mass="32192">MAISLIRASISQSQSVSLSHPLIHSLRSTLSSIDDSSRRKRLLSCAPSELNPARSEVSFCVGTHLIPHPNKVERGGEDAFFVSNYNGGVIAVADGVSGWAEQNVDPSLFPKEFMANASNLVGDEEVNNDPQSLMRKAHAATSSIGSATVIVAILERNGSLKIASVGDCGLRVMREGQIIFSTSPQEHYFDCPYQLSSEVVGQTYLDAMVSSVELMEGDTIVMGSDGLFDNVFDHEIISTIARYRDVAEAAKALANLASNHSMDSNFDSPYSLEARSKGFDVPLWKKILGMKLTGMTLT</sequence>
<dbReference type="SMART" id="SM00331">
    <property type="entry name" value="PP2C_SIG"/>
    <property type="match status" value="1"/>
</dbReference>
<dbReference type="EMBL" id="OIVN01006137">
    <property type="protein sequence ID" value="SPD25928.1"/>
    <property type="molecule type" value="Genomic_DNA"/>
</dbReference>
<feature type="domain" description="PPM-type phosphatase" evidence="2">
    <location>
        <begin position="63"/>
        <end position="298"/>
    </location>
</feature>
<dbReference type="SUPFAM" id="SSF81606">
    <property type="entry name" value="PP2C-like"/>
    <property type="match status" value="1"/>
</dbReference>
<dbReference type="InterPro" id="IPR036457">
    <property type="entry name" value="PPM-type-like_dom_sf"/>
</dbReference>
<dbReference type="PANTHER" id="PTHR12320">
    <property type="entry name" value="PROTEIN PHOSPHATASE 2C"/>
    <property type="match status" value="1"/>
</dbReference>
<evidence type="ECO:0000256" key="1">
    <source>
        <dbReference type="RuleBase" id="RU366020"/>
    </source>
</evidence>
<protein>
    <recommendedName>
        <fullName evidence="1">Protein phosphatase</fullName>
        <ecNumber evidence="1">3.1.3.16</ecNumber>
    </recommendedName>
</protein>
<dbReference type="Gene3D" id="3.60.40.10">
    <property type="entry name" value="PPM-type phosphatase domain"/>
    <property type="match status" value="1"/>
</dbReference>
<keyword evidence="1" id="KW-0464">Manganese</keyword>
<keyword evidence="1" id="KW-0904">Protein phosphatase</keyword>
<organism evidence="4">
    <name type="scientific">Fagus sylvatica</name>
    <name type="common">Beechnut</name>
    <dbReference type="NCBI Taxonomy" id="28930"/>
    <lineage>
        <taxon>Eukaryota</taxon>
        <taxon>Viridiplantae</taxon>
        <taxon>Streptophyta</taxon>
        <taxon>Embryophyta</taxon>
        <taxon>Tracheophyta</taxon>
        <taxon>Spermatophyta</taxon>
        <taxon>Magnoliopsida</taxon>
        <taxon>eudicotyledons</taxon>
        <taxon>Gunneridae</taxon>
        <taxon>Pentapetalae</taxon>
        <taxon>rosids</taxon>
        <taxon>fabids</taxon>
        <taxon>Fagales</taxon>
        <taxon>Fagaceae</taxon>
        <taxon>Fagus</taxon>
    </lineage>
</organism>
<comment type="cofactor">
    <cofactor evidence="1">
        <name>Mn(2+)</name>
        <dbReference type="ChEBI" id="CHEBI:29035"/>
    </cofactor>
</comment>
<keyword evidence="1" id="KW-0460">Magnesium</keyword>
<keyword evidence="1" id="KW-0378">Hydrolase</keyword>
<reference evidence="4" key="1">
    <citation type="submission" date="2018-02" db="EMBL/GenBank/DDBJ databases">
        <authorList>
            <person name="Cohen D.B."/>
            <person name="Kent A.D."/>
        </authorList>
    </citation>
    <scope>NUCLEOTIDE SEQUENCE</scope>
</reference>